<organism evidence="10 11">
    <name type="scientific">Hermanssonia centrifuga</name>
    <dbReference type="NCBI Taxonomy" id="98765"/>
    <lineage>
        <taxon>Eukaryota</taxon>
        <taxon>Fungi</taxon>
        <taxon>Dikarya</taxon>
        <taxon>Basidiomycota</taxon>
        <taxon>Agaricomycotina</taxon>
        <taxon>Agaricomycetes</taxon>
        <taxon>Polyporales</taxon>
        <taxon>Meruliaceae</taxon>
        <taxon>Hermanssonia</taxon>
    </lineage>
</organism>
<keyword evidence="7" id="KW-0539">Nucleus</keyword>
<dbReference type="InterPro" id="IPR005635">
    <property type="entry name" value="Inner_centromere_prot_ARK-bd"/>
</dbReference>
<evidence type="ECO:0000256" key="3">
    <source>
        <dbReference type="ARBA" id="ARBA00010042"/>
    </source>
</evidence>
<dbReference type="AlphaFoldDB" id="A0A2R6NKJ4"/>
<keyword evidence="6" id="KW-0206">Cytoskeleton</keyword>
<evidence type="ECO:0000256" key="6">
    <source>
        <dbReference type="ARBA" id="ARBA00023212"/>
    </source>
</evidence>
<dbReference type="Proteomes" id="UP000186601">
    <property type="component" value="Unassembled WGS sequence"/>
</dbReference>
<comment type="subcellular location">
    <subcellularLocation>
        <location evidence="2">Cytoplasm</location>
        <location evidence="2">Cytoskeleton</location>
        <location evidence="2">Spindle</location>
    </subcellularLocation>
    <subcellularLocation>
        <location evidence="1">Nucleus</location>
    </subcellularLocation>
</comment>
<feature type="region of interest" description="Disordered" evidence="8">
    <location>
        <begin position="297"/>
        <end position="348"/>
    </location>
</feature>
<feature type="region of interest" description="Disordered" evidence="8">
    <location>
        <begin position="1067"/>
        <end position="1096"/>
    </location>
</feature>
<feature type="compositionally biased region" description="Polar residues" evidence="8">
    <location>
        <begin position="568"/>
        <end position="583"/>
    </location>
</feature>
<feature type="compositionally biased region" description="Low complexity" evidence="8">
    <location>
        <begin position="917"/>
        <end position="934"/>
    </location>
</feature>
<feature type="compositionally biased region" description="Pro residues" evidence="8">
    <location>
        <begin position="475"/>
        <end position="486"/>
    </location>
</feature>
<evidence type="ECO:0000256" key="7">
    <source>
        <dbReference type="ARBA" id="ARBA00023242"/>
    </source>
</evidence>
<keyword evidence="4" id="KW-0963">Cytoplasm</keyword>
<dbReference type="PANTHER" id="PTHR13142:SF1">
    <property type="entry name" value="INNER CENTROMERE PROTEIN"/>
    <property type="match status" value="1"/>
</dbReference>
<comment type="caution">
    <text evidence="10">The sequence shown here is derived from an EMBL/GenBank/DDBJ whole genome shotgun (WGS) entry which is preliminary data.</text>
</comment>
<feature type="region of interest" description="Disordered" evidence="8">
    <location>
        <begin position="732"/>
        <end position="757"/>
    </location>
</feature>
<dbReference type="STRING" id="98765.A0A2R6NKJ4"/>
<feature type="compositionally biased region" description="Polar residues" evidence="8">
    <location>
        <begin position="887"/>
        <end position="916"/>
    </location>
</feature>
<dbReference type="OrthoDB" id="6123at2759"/>
<dbReference type="Pfam" id="PF03941">
    <property type="entry name" value="INCENP_ARK-bind"/>
    <property type="match status" value="1"/>
</dbReference>
<feature type="compositionally biased region" description="Basic and acidic residues" evidence="8">
    <location>
        <begin position="230"/>
        <end position="249"/>
    </location>
</feature>
<evidence type="ECO:0000256" key="5">
    <source>
        <dbReference type="ARBA" id="ARBA00022829"/>
    </source>
</evidence>
<feature type="compositionally biased region" description="Basic and acidic residues" evidence="8">
    <location>
        <begin position="597"/>
        <end position="606"/>
    </location>
</feature>
<feature type="compositionally biased region" description="Basic and acidic residues" evidence="8">
    <location>
        <begin position="793"/>
        <end position="866"/>
    </location>
</feature>
<feature type="compositionally biased region" description="Basic and acidic residues" evidence="8">
    <location>
        <begin position="1084"/>
        <end position="1096"/>
    </location>
</feature>
<proteinExistence type="inferred from homology"/>
<feature type="compositionally biased region" description="Polar residues" evidence="8">
    <location>
        <begin position="167"/>
        <end position="182"/>
    </location>
</feature>
<feature type="region of interest" description="Disordered" evidence="8">
    <location>
        <begin position="514"/>
        <end position="544"/>
    </location>
</feature>
<comment type="similarity">
    <text evidence="3">Belongs to the INCENP family.</text>
</comment>
<dbReference type="GO" id="GO:0005634">
    <property type="term" value="C:nucleus"/>
    <property type="evidence" value="ECO:0007669"/>
    <property type="project" value="UniProtKB-SubCell"/>
</dbReference>
<keyword evidence="5" id="KW-0159">Chromosome partition</keyword>
<evidence type="ECO:0000313" key="10">
    <source>
        <dbReference type="EMBL" id="PSR72905.1"/>
    </source>
</evidence>
<dbReference type="GO" id="GO:0005819">
    <property type="term" value="C:spindle"/>
    <property type="evidence" value="ECO:0007669"/>
    <property type="project" value="UniProtKB-SubCell"/>
</dbReference>
<feature type="region of interest" description="Disordered" evidence="8">
    <location>
        <begin position="564"/>
        <end position="668"/>
    </location>
</feature>
<sequence>MDGTGPGEAGVLQWANSIRFSMANDPAREVLAIQIQKGFDFLDSYLESVLSGPKEEPVLQLLKTPGRKRDAPKKTRAASAAASRAKEVTNVPREENAVSVNAFQMALLQAKDNDDTISNRIPLIAPGPNFEEQLSMIVEDNETNTAPTSNLDDHMDQDITVPLRDGPSNNTLKRKPSVSQFSGLPAPSPLRKSMRMSKEPSVGGGLLVAPSLAHTPGAGLGGKRTSWLSKAKEVKARELTGSGKRRDDGEGSSGGLDLTANSTSSGRERNKRKSEDMLSMTGDIAKRLEDERKIKAAKLTDAIESPPTIGNHQSSLPRPPSPFQFDSEPSPAAEDFTVPISDPASQEDVLDRLKKTVEDLGSRTGRSLSKSLGGNAAAALAEARAAAEARVAQRNKQEGAEVVVEPSSSTDVVLEPTEASSKPAGEPLTVTASRSSGSLAGDTSVSTTPPNSPPPAFTQIQPIPPVQTQPAPVFSRPPPVFSAPPPKIAATAQLEPALNREFAFKPPATNPFSLPPATTLGIHSSFPTLKPPSPKAPPALSAQSSKASIFSDGIFDKEDNIPAWMPFTQDTTNTEFSTRPSSFNKEDEDEDMDEDDSWHVDDKFKSDQTWTPFGFGNANTDGDDTMTWSTLPSRSTSQKGGDTGPVVPTETSADALQGAAPEQADNEGIDVQVNEVPMSDDLNSDFDKAVEINEVDLGMEVNLNDDQDGEDDNGELDAIVASGKSTITLVQQNPAPRSQSQQSMASTSSSQSQQSQLGFFGQASRLVNSVLGGSKKGKEPVKSLARAAAAAKKQQEEAEKKATRLKEMEQRRQQALHRKTEEEKARALEEERKFKEETERRKREREEHTDKRPLKPTKKAEDDTTKKRIPTAEAEKKVETKKPPSKDGQSSRLTKQPSFVANSKTAGPSKSLLKQPSVSSLASAAVAGSSMSKVPISESKSILKTATSSSNLKAKGKAPETDDAQPAQLLQSQMAHRAKAQIAASTPRQPPPVTSESIELPDINSEYSDSDDEDRPRSFNPPNWAQSPELRQALEQQSSLNPDDIFGSRVPQLRMEEIFRTRQSRFRARTSSANWAGPDQLTAQEEREYERRMGYK</sequence>
<dbReference type="PANTHER" id="PTHR13142">
    <property type="entry name" value="INNER CENTROMERE PROTEIN"/>
    <property type="match status" value="1"/>
</dbReference>
<feature type="domain" description="Inner centromere protein ARK-binding" evidence="9">
    <location>
        <begin position="1002"/>
        <end position="1059"/>
    </location>
</feature>
<feature type="compositionally biased region" description="Basic and acidic residues" evidence="8">
    <location>
        <begin position="873"/>
        <end position="885"/>
    </location>
</feature>
<evidence type="ECO:0000259" key="9">
    <source>
        <dbReference type="Pfam" id="PF03941"/>
    </source>
</evidence>
<accession>A0A2R6NKJ4</accession>
<feature type="compositionally biased region" description="Pro residues" evidence="8">
    <location>
        <begin position="450"/>
        <end position="467"/>
    </location>
</feature>
<feature type="region of interest" description="Disordered" evidence="8">
    <location>
        <begin position="162"/>
        <end position="284"/>
    </location>
</feature>
<dbReference type="GO" id="GO:0007059">
    <property type="term" value="P:chromosome segregation"/>
    <property type="evidence" value="ECO:0007669"/>
    <property type="project" value="UniProtKB-KW"/>
</dbReference>
<evidence type="ECO:0000256" key="1">
    <source>
        <dbReference type="ARBA" id="ARBA00004123"/>
    </source>
</evidence>
<evidence type="ECO:0000256" key="8">
    <source>
        <dbReference type="SAM" id="MobiDB-lite"/>
    </source>
</evidence>
<feature type="region of interest" description="Disordered" evidence="8">
    <location>
        <begin position="771"/>
        <end position="1049"/>
    </location>
</feature>
<dbReference type="EMBL" id="MLYV02001125">
    <property type="protein sequence ID" value="PSR72905.1"/>
    <property type="molecule type" value="Genomic_DNA"/>
</dbReference>
<evidence type="ECO:0000256" key="4">
    <source>
        <dbReference type="ARBA" id="ARBA00022490"/>
    </source>
</evidence>
<dbReference type="Gene3D" id="6.10.250.2990">
    <property type="match status" value="1"/>
</dbReference>
<evidence type="ECO:0000313" key="11">
    <source>
        <dbReference type="Proteomes" id="UP000186601"/>
    </source>
</evidence>
<gene>
    <name evidence="10" type="ORF">PHLCEN_2v11208</name>
</gene>
<feature type="compositionally biased region" description="Polar residues" evidence="8">
    <location>
        <begin position="626"/>
        <end position="640"/>
    </location>
</feature>
<feature type="compositionally biased region" description="Low complexity" evidence="8">
    <location>
        <begin position="738"/>
        <end position="756"/>
    </location>
</feature>
<feature type="region of interest" description="Disordered" evidence="8">
    <location>
        <begin position="392"/>
        <end position="486"/>
    </location>
</feature>
<feature type="region of interest" description="Disordered" evidence="8">
    <location>
        <begin position="65"/>
        <end position="93"/>
    </location>
</feature>
<reference evidence="10 11" key="1">
    <citation type="submission" date="2018-02" db="EMBL/GenBank/DDBJ databases">
        <title>Genome sequence of the basidiomycete white-rot fungus Phlebia centrifuga.</title>
        <authorList>
            <person name="Granchi Z."/>
            <person name="Peng M."/>
            <person name="de Vries R.P."/>
            <person name="Hilden K."/>
            <person name="Makela M.R."/>
            <person name="Grigoriev I."/>
            <person name="Riley R."/>
        </authorList>
    </citation>
    <scope>NUCLEOTIDE SEQUENCE [LARGE SCALE GENOMIC DNA]</scope>
    <source>
        <strain evidence="10 11">FBCC195</strain>
    </source>
</reference>
<name>A0A2R6NKJ4_9APHY</name>
<feature type="compositionally biased region" description="Polar residues" evidence="8">
    <location>
        <begin position="938"/>
        <end position="952"/>
    </location>
</feature>
<feature type="compositionally biased region" description="Acidic residues" evidence="8">
    <location>
        <begin position="586"/>
        <end position="596"/>
    </location>
</feature>
<feature type="compositionally biased region" description="Basic and acidic residues" evidence="8">
    <location>
        <begin position="84"/>
        <end position="93"/>
    </location>
</feature>
<evidence type="ECO:0000256" key="2">
    <source>
        <dbReference type="ARBA" id="ARBA00004186"/>
    </source>
</evidence>
<keyword evidence="11" id="KW-1185">Reference proteome</keyword>
<protein>
    <recommendedName>
        <fullName evidence="9">Inner centromere protein ARK-binding domain-containing protein</fullName>
    </recommendedName>
</protein>